<keyword evidence="1" id="KW-0378">Hydrolase</keyword>
<evidence type="ECO:0000313" key="1">
    <source>
        <dbReference type="EMBL" id="DAF93082.1"/>
    </source>
</evidence>
<protein>
    <submittedName>
        <fullName evidence="1">Prohead core protein serine protease</fullName>
    </submittedName>
</protein>
<name>A0A8S5UFA6_9CAUD</name>
<accession>A0A8S5UFA6</accession>
<dbReference type="EMBL" id="BK016080">
    <property type="protein sequence ID" value="DAF93082.1"/>
    <property type="molecule type" value="Genomic_DNA"/>
</dbReference>
<dbReference type="GO" id="GO:0006508">
    <property type="term" value="P:proteolysis"/>
    <property type="evidence" value="ECO:0007669"/>
    <property type="project" value="UniProtKB-KW"/>
</dbReference>
<dbReference type="GO" id="GO:0008233">
    <property type="term" value="F:peptidase activity"/>
    <property type="evidence" value="ECO:0007669"/>
    <property type="project" value="UniProtKB-KW"/>
</dbReference>
<sequence>MIRTNPLKNMGYIIIETGLTNKEFPVKIDVDRNGTNKVTAEGILQEANMRNRNLRWYSDNELFPQITCSRTQELVKTGNMRAENGHPMDSSLQRQQTIDPNNTVAIFTALWTEGNFVKGRYRGTNNAKGAEFNQDLLDGFLPSWSLRALGRIEQTARGGEVKGLKLITYDRVIYPSHDKAYTEKIVSEGACIQESGICDNGNRLYLTENDSGLLIPIITPGVIDFVKQESANLKMFTESLEFEYNDISLTENANQVRLVNKTTGDIAMVNIEDHVRDEIIDFCTKKYL</sequence>
<dbReference type="Pfam" id="PF03420">
    <property type="entry name" value="Peptidase_S77"/>
    <property type="match status" value="1"/>
</dbReference>
<organism evidence="1">
    <name type="scientific">Myoviridae sp. ctcyQ27</name>
    <dbReference type="NCBI Taxonomy" id="2825139"/>
    <lineage>
        <taxon>Viruses</taxon>
        <taxon>Duplodnaviria</taxon>
        <taxon>Heunggongvirae</taxon>
        <taxon>Uroviricota</taxon>
        <taxon>Caudoviricetes</taxon>
    </lineage>
</organism>
<reference evidence="1" key="1">
    <citation type="journal article" date="2021" name="Proc. Natl. Acad. Sci. U.S.A.">
        <title>A Catalog of Tens of Thousands of Viruses from Human Metagenomes Reveals Hidden Associations with Chronic Diseases.</title>
        <authorList>
            <person name="Tisza M.J."/>
            <person name="Buck C.B."/>
        </authorList>
    </citation>
    <scope>NUCLEOTIDE SEQUENCE</scope>
    <source>
        <strain evidence="1">CtcyQ27</strain>
    </source>
</reference>
<proteinExistence type="predicted"/>
<keyword evidence="1" id="KW-0645">Protease</keyword>
<dbReference type="InterPro" id="IPR005082">
    <property type="entry name" value="Peptidase_U9_T4_prohead"/>
</dbReference>